<keyword evidence="1" id="KW-0812">Transmembrane</keyword>
<comment type="caution">
    <text evidence="3">The sequence shown here is derived from an EMBL/GenBank/DDBJ whole genome shotgun (WGS) entry which is preliminary data.</text>
</comment>
<reference evidence="3 4" key="1">
    <citation type="submission" date="2018-02" db="EMBL/GenBank/DDBJ databases">
        <title>Solimicrobium silvestre gen. nov., sp. nov., isolated from alpine forest soil.</title>
        <authorList>
            <person name="Margesin R."/>
            <person name="Albuquerque L."/>
            <person name="Zhang D.-C."/>
            <person name="Froufe H.J.C."/>
            <person name="Severino R."/>
            <person name="Roxo I."/>
            <person name="Egas C."/>
            <person name="Da Costa M.S."/>
        </authorList>
    </citation>
    <scope>NUCLEOTIDE SEQUENCE [LARGE SCALE GENOMIC DNA]</scope>
    <source>
        <strain evidence="3 4">S20-91</strain>
    </source>
</reference>
<feature type="domain" description="Mce/MlaD" evidence="2">
    <location>
        <begin position="44"/>
        <end position="112"/>
    </location>
</feature>
<dbReference type="InterPro" id="IPR003399">
    <property type="entry name" value="Mce/MlaD"/>
</dbReference>
<dbReference type="OrthoDB" id="5294672at2"/>
<dbReference type="RefSeq" id="WP_105530283.1">
    <property type="nucleotide sequence ID" value="NZ_PUGF01000002.1"/>
</dbReference>
<keyword evidence="1" id="KW-0472">Membrane</keyword>
<accession>A0A2S9H3L6</accession>
<dbReference type="PANTHER" id="PTHR36698">
    <property type="entry name" value="BLL5892 PROTEIN"/>
    <property type="match status" value="1"/>
</dbReference>
<evidence type="ECO:0000259" key="2">
    <source>
        <dbReference type="Pfam" id="PF02470"/>
    </source>
</evidence>
<dbReference type="Pfam" id="PF02470">
    <property type="entry name" value="MlaD"/>
    <property type="match status" value="1"/>
</dbReference>
<sequence length="312" mass="33829">MENRSHALWAGFFTIAMLCAAIFAGIWLNRDKTQRIDYQIITSRAISGLNPQASVRYKGLAVGRVDNIDFDTKVAGQIIINISVDPDTPITQSTFATLGYQGVTGIAFVQLDDDGSNSVKLNVAAGTVPRIPLQPGLLEKLERSSSVILANAELVSARLAEFFTPENQKTMLGAFSNTAQATARWTKVADDLSPSLQLIPDLVHQTNQTLLSVQELSQNATQLSQQMTGVAKQLQDPDGPLNHTLSTLSDLSTNLQSETLPKITILTSETSNSMRTFNKTMEELKERPQILIFGKPTASAGPGEAGFVEPKK</sequence>
<evidence type="ECO:0000313" key="4">
    <source>
        <dbReference type="Proteomes" id="UP000237839"/>
    </source>
</evidence>
<dbReference type="AlphaFoldDB" id="A0A2S9H3L6"/>
<dbReference type="EMBL" id="PUGF01000002">
    <property type="protein sequence ID" value="PRC94557.1"/>
    <property type="molecule type" value="Genomic_DNA"/>
</dbReference>
<keyword evidence="1" id="KW-1133">Transmembrane helix</keyword>
<gene>
    <name evidence="3" type="ORF">S2091_0560</name>
</gene>
<evidence type="ECO:0000313" key="3">
    <source>
        <dbReference type="EMBL" id="PRC94557.1"/>
    </source>
</evidence>
<evidence type="ECO:0000256" key="1">
    <source>
        <dbReference type="SAM" id="Phobius"/>
    </source>
</evidence>
<keyword evidence="4" id="KW-1185">Reference proteome</keyword>
<dbReference type="Proteomes" id="UP000237839">
    <property type="component" value="Unassembled WGS sequence"/>
</dbReference>
<organism evidence="3 4">
    <name type="scientific">Solimicrobium silvestre</name>
    <dbReference type="NCBI Taxonomy" id="2099400"/>
    <lineage>
        <taxon>Bacteria</taxon>
        <taxon>Pseudomonadati</taxon>
        <taxon>Pseudomonadota</taxon>
        <taxon>Betaproteobacteria</taxon>
        <taxon>Burkholderiales</taxon>
        <taxon>Oxalobacteraceae</taxon>
        <taxon>Solimicrobium</taxon>
    </lineage>
</organism>
<feature type="transmembrane region" description="Helical" evidence="1">
    <location>
        <begin position="6"/>
        <end position="28"/>
    </location>
</feature>
<dbReference type="PANTHER" id="PTHR36698:SF2">
    <property type="entry name" value="MCE_MLAD DOMAIN-CONTAINING PROTEIN"/>
    <property type="match status" value="1"/>
</dbReference>
<protein>
    <submittedName>
        <fullName evidence="3">Mce related protein</fullName>
    </submittedName>
</protein>
<proteinExistence type="predicted"/>
<name>A0A2S9H3L6_9BURK</name>